<dbReference type="AlphaFoldDB" id="A0A4U8QGE8"/>
<reference evidence="1 2" key="1">
    <citation type="journal article" date="2019" name="Anaerobe">
        <title>Detection of Robinsoniella peoriensis in multiple bone samples of a trauma patient.</title>
        <authorList>
            <person name="Schrottner P."/>
            <person name="Hartwich K."/>
            <person name="Bunk B."/>
            <person name="Schober I."/>
            <person name="Helbig S."/>
            <person name="Rudolph W.W."/>
            <person name="Gunzer F."/>
        </authorList>
    </citation>
    <scope>NUCLEOTIDE SEQUENCE [LARGE SCALE GENOMIC DNA]</scope>
    <source>
        <strain evidence="1 2">DSM 106044</strain>
    </source>
</reference>
<dbReference type="SUPFAM" id="SSF51658">
    <property type="entry name" value="Xylose isomerase-like"/>
    <property type="match status" value="1"/>
</dbReference>
<name>A0A4U8QGE8_9FIRM</name>
<dbReference type="InterPro" id="IPR036237">
    <property type="entry name" value="Xyl_isomerase-like_sf"/>
</dbReference>
<dbReference type="Proteomes" id="UP000306509">
    <property type="component" value="Unassembled WGS sequence"/>
</dbReference>
<keyword evidence="1" id="KW-0413">Isomerase</keyword>
<comment type="caution">
    <text evidence="1">The sequence shown here is derived from an EMBL/GenBank/DDBJ whole genome shotgun (WGS) entry which is preliminary data.</text>
</comment>
<protein>
    <submittedName>
        <fullName evidence="1">Xylose isomerase-like TIM barrel</fullName>
    </submittedName>
</protein>
<dbReference type="GO" id="GO:0016853">
    <property type="term" value="F:isomerase activity"/>
    <property type="evidence" value="ECO:0007669"/>
    <property type="project" value="UniProtKB-KW"/>
</dbReference>
<proteinExistence type="predicted"/>
<dbReference type="EMBL" id="QGQD01000048">
    <property type="protein sequence ID" value="TLD00746.1"/>
    <property type="molecule type" value="Genomic_DNA"/>
</dbReference>
<dbReference type="RefSeq" id="WP_138002505.1">
    <property type="nucleotide sequence ID" value="NZ_QGQD01000048.1"/>
</dbReference>
<evidence type="ECO:0000313" key="1">
    <source>
        <dbReference type="EMBL" id="TLD00746.1"/>
    </source>
</evidence>
<organism evidence="1 2">
    <name type="scientific">Robinsoniella peoriensis</name>
    <dbReference type="NCBI Taxonomy" id="180332"/>
    <lineage>
        <taxon>Bacteria</taxon>
        <taxon>Bacillati</taxon>
        <taxon>Bacillota</taxon>
        <taxon>Clostridia</taxon>
        <taxon>Lachnospirales</taxon>
        <taxon>Lachnospiraceae</taxon>
        <taxon>Robinsoniella</taxon>
    </lineage>
</organism>
<dbReference type="Gene3D" id="3.20.20.150">
    <property type="entry name" value="Divalent-metal-dependent TIM barrel enzymes"/>
    <property type="match status" value="1"/>
</dbReference>
<gene>
    <name evidence="1" type="ORF">DSM106044_02394</name>
</gene>
<sequence length="324" mass="37984">MKRMINLTDSPDDLKRFHGDQDLLAFCHKFECDGYEYMNIGLNDTCKIPAEQVIGVHLISFNAWMDLWMENEEALIREYDNMDTVEEVFGGRTREALLQKFQKNLDFAQSVNAEYVVFHVSEVKIQESLTYQFDYTDEEVIQAVCQMVNTLLDDKNYTFYFLMENLWWPGFTFTNPRMTQMLMDGIHYGKKGIMLDTGHLLHTNPDIKDLGEGVAYIQKQLDEHGELCSWIKGIHLNQSLTGEVVKEMQKAEIAWKDRYYERWSQIFTYIFQIDLHLPFTDPQVPGLVKRISPLFLTYEFISRSREEHEMLLAGQSAVFQQSGE</sequence>
<accession>A0A4U8QGE8</accession>
<keyword evidence="2" id="KW-1185">Reference proteome</keyword>
<evidence type="ECO:0000313" key="2">
    <source>
        <dbReference type="Proteomes" id="UP000306509"/>
    </source>
</evidence>
<dbReference type="STRING" id="180332.GCA_000797495_01688"/>